<comment type="caution">
    <text evidence="1">The sequence shown here is derived from an EMBL/GenBank/DDBJ whole genome shotgun (WGS) entry which is preliminary data.</text>
</comment>
<evidence type="ECO:0000313" key="2">
    <source>
        <dbReference type="Proteomes" id="UP000070449"/>
    </source>
</evidence>
<reference evidence="1 2" key="1">
    <citation type="submission" date="2015-02" db="EMBL/GenBank/DDBJ databases">
        <title>Improved understanding of the partial-nitritation anammox process through 23 genomes representing the majority of the microbial community.</title>
        <authorList>
            <person name="Speth D.R."/>
            <person name="In T Zandt M."/>
            <person name="Guerrero Cruz S."/>
            <person name="Jetten M.S."/>
            <person name="Dutilh B.E."/>
        </authorList>
    </citation>
    <scope>NUCLEOTIDE SEQUENCE [LARGE SCALE GENOMIC DNA]</scope>
    <source>
        <strain evidence="1">OLB21</strain>
    </source>
</reference>
<evidence type="ECO:0000313" key="1">
    <source>
        <dbReference type="EMBL" id="KXK10004.1"/>
    </source>
</evidence>
<protein>
    <submittedName>
        <fullName evidence="1">Uncharacterized protein</fullName>
    </submittedName>
</protein>
<dbReference type="EMBL" id="JYPD01000010">
    <property type="protein sequence ID" value="KXK10004.1"/>
    <property type="molecule type" value="Genomic_DNA"/>
</dbReference>
<name>A0A136KKR6_9BACT</name>
<dbReference type="Proteomes" id="UP000070449">
    <property type="component" value="Unassembled WGS sequence"/>
</dbReference>
<sequence length="113" mass="13163">MNYGFYIPDQLIDKEIKELDLSMITFDQIARYSRELPVCTDETIEKNKIFPICREELTAPGQQLIQNQITSYLDTLQSSNYNNNKVFSTILNYPRSYFGSVFSANSRCATRRN</sequence>
<organism evidence="1 2">
    <name type="scientific">candidate division WS6 bacterium OLB21</name>
    <dbReference type="NCBI Taxonomy" id="1617427"/>
    <lineage>
        <taxon>Bacteria</taxon>
        <taxon>Candidatus Dojkabacteria</taxon>
    </lineage>
</organism>
<dbReference type="AlphaFoldDB" id="A0A136KKR6"/>
<dbReference type="STRING" id="1617427.UZ20_WS6002000085"/>
<accession>A0A136KKR6</accession>
<proteinExistence type="predicted"/>
<gene>
    <name evidence="1" type="ORF">UZ20_WS6002000085</name>
</gene>